<protein>
    <submittedName>
        <fullName evidence="1">Uncharacterized protein</fullName>
    </submittedName>
</protein>
<comment type="caution">
    <text evidence="1">The sequence shown here is derived from an EMBL/GenBank/DDBJ whole genome shotgun (WGS) entry which is preliminary data.</text>
</comment>
<evidence type="ECO:0000313" key="2">
    <source>
        <dbReference type="Proteomes" id="UP001054945"/>
    </source>
</evidence>
<reference evidence="1 2" key="1">
    <citation type="submission" date="2021-06" db="EMBL/GenBank/DDBJ databases">
        <title>Caerostris extrusa draft genome.</title>
        <authorList>
            <person name="Kono N."/>
            <person name="Arakawa K."/>
        </authorList>
    </citation>
    <scope>NUCLEOTIDE SEQUENCE [LARGE SCALE GENOMIC DNA]</scope>
</reference>
<organism evidence="1 2">
    <name type="scientific">Caerostris extrusa</name>
    <name type="common">Bark spider</name>
    <name type="synonym">Caerostris bankana</name>
    <dbReference type="NCBI Taxonomy" id="172846"/>
    <lineage>
        <taxon>Eukaryota</taxon>
        <taxon>Metazoa</taxon>
        <taxon>Ecdysozoa</taxon>
        <taxon>Arthropoda</taxon>
        <taxon>Chelicerata</taxon>
        <taxon>Arachnida</taxon>
        <taxon>Araneae</taxon>
        <taxon>Araneomorphae</taxon>
        <taxon>Entelegynae</taxon>
        <taxon>Araneoidea</taxon>
        <taxon>Araneidae</taxon>
        <taxon>Caerostris</taxon>
    </lineage>
</organism>
<evidence type="ECO:0000313" key="1">
    <source>
        <dbReference type="EMBL" id="GIY68297.1"/>
    </source>
</evidence>
<keyword evidence="2" id="KW-1185">Reference proteome</keyword>
<gene>
    <name evidence="1" type="ORF">CEXT_268511</name>
</gene>
<sequence>MDNTCTFFGIGGGEEEASFFVDVTHGVCSWNSECGLWNWWEHCRNKLNKIAKPLGNLNEGKVNHYDIRLLKVEEGVQKKEKV</sequence>
<dbReference type="AlphaFoldDB" id="A0AAV4VDE9"/>
<proteinExistence type="predicted"/>
<accession>A0AAV4VDE9</accession>
<dbReference type="Proteomes" id="UP001054945">
    <property type="component" value="Unassembled WGS sequence"/>
</dbReference>
<name>A0AAV4VDE9_CAEEX</name>
<dbReference type="EMBL" id="BPLR01014360">
    <property type="protein sequence ID" value="GIY68297.1"/>
    <property type="molecule type" value="Genomic_DNA"/>
</dbReference>